<dbReference type="PANTHER" id="PTHR43284">
    <property type="entry name" value="ASPARAGINE SYNTHETASE (GLUTAMINE-HYDROLYZING)"/>
    <property type="match status" value="1"/>
</dbReference>
<keyword evidence="13" id="KW-1185">Reference proteome</keyword>
<dbReference type="SUPFAM" id="SSF52402">
    <property type="entry name" value="Adenine nucleotide alpha hydrolases-like"/>
    <property type="match status" value="1"/>
</dbReference>
<dbReference type="PANTHER" id="PTHR43284:SF1">
    <property type="entry name" value="ASPARAGINE SYNTHETASE"/>
    <property type="match status" value="1"/>
</dbReference>
<evidence type="ECO:0000256" key="9">
    <source>
        <dbReference type="PIRSR" id="PIRSR001589-2"/>
    </source>
</evidence>
<comment type="similarity">
    <text evidence="2">Belongs to the asparagine synthetase family.</text>
</comment>
<feature type="binding site" evidence="9">
    <location>
        <position position="104"/>
    </location>
    <ligand>
        <name>L-glutamine</name>
        <dbReference type="ChEBI" id="CHEBI:58359"/>
    </ligand>
</feature>
<dbReference type="CDD" id="cd00712">
    <property type="entry name" value="AsnB"/>
    <property type="match status" value="1"/>
</dbReference>
<evidence type="ECO:0000313" key="13">
    <source>
        <dbReference type="Proteomes" id="UP000501534"/>
    </source>
</evidence>
<evidence type="ECO:0000256" key="7">
    <source>
        <dbReference type="ARBA" id="ARBA00048741"/>
    </source>
</evidence>
<dbReference type="InterPro" id="IPR014729">
    <property type="entry name" value="Rossmann-like_a/b/a_fold"/>
</dbReference>
<dbReference type="Pfam" id="PF13537">
    <property type="entry name" value="GATase_7"/>
    <property type="match status" value="1"/>
</dbReference>
<feature type="domain" description="Glutamine amidotransferase type-2" evidence="11">
    <location>
        <begin position="2"/>
        <end position="217"/>
    </location>
</feature>
<keyword evidence="6 8" id="KW-0315">Glutamine amidotransferase</keyword>
<evidence type="ECO:0000256" key="6">
    <source>
        <dbReference type="ARBA" id="ARBA00022962"/>
    </source>
</evidence>
<dbReference type="AlphaFoldDB" id="A0A6M4GYW4"/>
<dbReference type="NCBIfam" id="TIGR01536">
    <property type="entry name" value="asn_synth_AEB"/>
    <property type="match status" value="1"/>
</dbReference>
<reference evidence="12 13" key="1">
    <citation type="submission" date="2020-04" db="EMBL/GenBank/DDBJ databases">
        <title>Usitatibacter rugosus gen. nov., sp. nov. and Usitatibacter palustris sp. nov., novel members of Usitatibacteraceae fam. nov. within the order Nitrosomonadales isolated from soil.</title>
        <authorList>
            <person name="Huber K.J."/>
            <person name="Neumann-Schaal M."/>
            <person name="Geppert A."/>
            <person name="Luckner M."/>
            <person name="Wanner G."/>
            <person name="Overmann J."/>
        </authorList>
    </citation>
    <scope>NUCLEOTIDE SEQUENCE [LARGE SCALE GENOMIC DNA]</scope>
    <source>
        <strain evidence="12 13">0125_3</strain>
    </source>
</reference>
<dbReference type="SUPFAM" id="SSF56235">
    <property type="entry name" value="N-terminal nucleophile aminohydrolases (Ntn hydrolases)"/>
    <property type="match status" value="1"/>
</dbReference>
<proteinExistence type="inferred from homology"/>
<dbReference type="InterPro" id="IPR006426">
    <property type="entry name" value="Asn_synth_AEB"/>
</dbReference>
<feature type="active site" description="For GATase activity" evidence="8">
    <location>
        <position position="2"/>
    </location>
</feature>
<evidence type="ECO:0000313" key="12">
    <source>
        <dbReference type="EMBL" id="QJR11704.1"/>
    </source>
</evidence>
<keyword evidence="5 9" id="KW-0067">ATP-binding</keyword>
<dbReference type="EMBL" id="CP053069">
    <property type="protein sequence ID" value="QJR11704.1"/>
    <property type="molecule type" value="Genomic_DNA"/>
</dbReference>
<keyword evidence="8" id="KW-0061">Asparagine biosynthesis</keyword>
<dbReference type="PROSITE" id="PS51278">
    <property type="entry name" value="GATASE_TYPE_2"/>
    <property type="match status" value="1"/>
</dbReference>
<dbReference type="Pfam" id="PF00733">
    <property type="entry name" value="Asn_synthase"/>
    <property type="match status" value="1"/>
</dbReference>
<evidence type="ECO:0000256" key="3">
    <source>
        <dbReference type="ARBA" id="ARBA00012737"/>
    </source>
</evidence>
<dbReference type="GO" id="GO:0005524">
    <property type="term" value="F:ATP binding"/>
    <property type="evidence" value="ECO:0007669"/>
    <property type="project" value="UniProtKB-KW"/>
</dbReference>
<dbReference type="PIRSF" id="PIRSF001589">
    <property type="entry name" value="Asn_synthetase_glu-h"/>
    <property type="match status" value="1"/>
</dbReference>
<name>A0A6M4GYW4_9PROT</name>
<protein>
    <recommendedName>
        <fullName evidence="3">asparagine synthase (glutamine-hydrolyzing)</fullName>
        <ecNumber evidence="3">6.3.5.4</ecNumber>
    </recommendedName>
</protein>
<evidence type="ECO:0000256" key="4">
    <source>
        <dbReference type="ARBA" id="ARBA00022741"/>
    </source>
</evidence>
<dbReference type="EC" id="6.3.5.4" evidence="3"/>
<evidence type="ECO:0000256" key="2">
    <source>
        <dbReference type="ARBA" id="ARBA00005752"/>
    </source>
</evidence>
<feature type="binding site" evidence="9">
    <location>
        <begin position="374"/>
        <end position="375"/>
    </location>
    <ligand>
        <name>ATP</name>
        <dbReference type="ChEBI" id="CHEBI:30616"/>
    </ligand>
</feature>
<evidence type="ECO:0000256" key="10">
    <source>
        <dbReference type="SAM" id="MobiDB-lite"/>
    </source>
</evidence>
<feature type="region of interest" description="Disordered" evidence="10">
    <location>
        <begin position="598"/>
        <end position="621"/>
    </location>
</feature>
<comment type="pathway">
    <text evidence="1">Amino-acid biosynthesis; L-asparagine biosynthesis; L-asparagine from L-aspartate (L-Gln route): step 1/1.</text>
</comment>
<dbReference type="Gene3D" id="3.40.50.620">
    <property type="entry name" value="HUPs"/>
    <property type="match status" value="1"/>
</dbReference>
<dbReference type="InterPro" id="IPR051786">
    <property type="entry name" value="ASN_synthetase/amidase"/>
</dbReference>
<organism evidence="12 13">
    <name type="scientific">Usitatibacter rugosus</name>
    <dbReference type="NCBI Taxonomy" id="2732067"/>
    <lineage>
        <taxon>Bacteria</taxon>
        <taxon>Pseudomonadati</taxon>
        <taxon>Pseudomonadota</taxon>
        <taxon>Betaproteobacteria</taxon>
        <taxon>Nitrosomonadales</taxon>
        <taxon>Usitatibacteraceae</taxon>
        <taxon>Usitatibacter</taxon>
    </lineage>
</organism>
<comment type="catalytic activity">
    <reaction evidence="7">
        <text>L-aspartate + L-glutamine + ATP + H2O = L-asparagine + L-glutamate + AMP + diphosphate + H(+)</text>
        <dbReference type="Rhea" id="RHEA:12228"/>
        <dbReference type="ChEBI" id="CHEBI:15377"/>
        <dbReference type="ChEBI" id="CHEBI:15378"/>
        <dbReference type="ChEBI" id="CHEBI:29985"/>
        <dbReference type="ChEBI" id="CHEBI:29991"/>
        <dbReference type="ChEBI" id="CHEBI:30616"/>
        <dbReference type="ChEBI" id="CHEBI:33019"/>
        <dbReference type="ChEBI" id="CHEBI:58048"/>
        <dbReference type="ChEBI" id="CHEBI:58359"/>
        <dbReference type="ChEBI" id="CHEBI:456215"/>
        <dbReference type="EC" id="6.3.5.4"/>
    </reaction>
</comment>
<dbReference type="InterPro" id="IPR029055">
    <property type="entry name" value="Ntn_hydrolases_N"/>
</dbReference>
<dbReference type="GO" id="GO:0005829">
    <property type="term" value="C:cytosol"/>
    <property type="evidence" value="ECO:0007669"/>
    <property type="project" value="TreeGrafter"/>
</dbReference>
<evidence type="ECO:0000256" key="5">
    <source>
        <dbReference type="ARBA" id="ARBA00022840"/>
    </source>
</evidence>
<accession>A0A6M4GYW4</accession>
<dbReference type="InterPro" id="IPR001962">
    <property type="entry name" value="Asn_synthase"/>
</dbReference>
<dbReference type="Proteomes" id="UP000501534">
    <property type="component" value="Chromosome"/>
</dbReference>
<dbReference type="CDD" id="cd01991">
    <property type="entry name" value="Asn_synthase_B_C"/>
    <property type="match status" value="1"/>
</dbReference>
<dbReference type="Gene3D" id="3.60.20.10">
    <property type="entry name" value="Glutamine Phosphoribosylpyrophosphate, subunit 1, domain 1"/>
    <property type="match status" value="1"/>
</dbReference>
<dbReference type="GO" id="GO:0004066">
    <property type="term" value="F:asparagine synthase (glutamine-hydrolyzing) activity"/>
    <property type="evidence" value="ECO:0007669"/>
    <property type="project" value="UniProtKB-EC"/>
</dbReference>
<evidence type="ECO:0000256" key="8">
    <source>
        <dbReference type="PIRSR" id="PIRSR001589-1"/>
    </source>
</evidence>
<sequence>MCGIAGTFAYARSAAPVDRAELQRIGDAMAARGPDGSGLWISPDNRVGLAHRRLAIIDLSAAGAQPMSTEDGQLRITYNGEIYNYRALRSDLESKGYRFRSESDTEVLLHLYADRGPDMVHALRGMFAFAIWDERRHGMFLARDPFGIKPLYVADDGSTLRFASQVKALLAGGGVPRREDPAGSVGFLLWGFVPEPFSLYRDIRSIAAGSHLWIGKDGLAAETQYFSTREEMLRIEGEERRPAGGDAMAELRAALDESIDHHLVADVPVGLFLSSGIDSCVVASFAGARLGDRLHSLTLGFSEFKNTEYDETVLAARVAADLGIKHSTCWTSREQVDAGLSSYFEAMDQPSMDGLNTWLVSKAAKDSGIKVALSGLGGDELFAGYPSFTQVPATARWASPFAKHAGISRAVRRAAEPLLAPFTSPKYAGLLEYGGSVSGAYLLRRALYMPWEVARVLDPAFVEEGLKRLDTEDRLRVALGNISHERLAVSALELDWYLRSQLLRDSDWAGMAHSVEIRVPFVDVPLFRMVARQVADERAPTKKDLLRAVSGELPALLSTRPKTGFNVPVREWFGTSLPGERAERGLRTWARRVLDKWNLPAKPQGRPGKPPKMAGAPNVPS</sequence>
<keyword evidence="4 9" id="KW-0547">Nucleotide-binding</keyword>
<evidence type="ECO:0000256" key="1">
    <source>
        <dbReference type="ARBA" id="ARBA00005187"/>
    </source>
</evidence>
<dbReference type="KEGG" id="uru:DSM104443_02786"/>
<dbReference type="GO" id="GO:0006529">
    <property type="term" value="P:asparagine biosynthetic process"/>
    <property type="evidence" value="ECO:0007669"/>
    <property type="project" value="UniProtKB-KW"/>
</dbReference>
<dbReference type="InterPro" id="IPR033738">
    <property type="entry name" value="AsnB_N"/>
</dbReference>
<keyword evidence="12" id="KW-0436">Ligase</keyword>
<dbReference type="InterPro" id="IPR017932">
    <property type="entry name" value="GATase_2_dom"/>
</dbReference>
<keyword evidence="8" id="KW-0028">Amino-acid biosynthesis</keyword>
<evidence type="ECO:0000259" key="11">
    <source>
        <dbReference type="PROSITE" id="PS51278"/>
    </source>
</evidence>
<gene>
    <name evidence="12" type="primary">asnB</name>
    <name evidence="12" type="ORF">DSM104443_02786</name>
</gene>